<feature type="region of interest" description="Disordered" evidence="1">
    <location>
        <begin position="1"/>
        <end position="38"/>
    </location>
</feature>
<evidence type="ECO:0000313" key="4">
    <source>
        <dbReference type="Proteomes" id="UP000835052"/>
    </source>
</evidence>
<dbReference type="Gene3D" id="3.40.630.30">
    <property type="match status" value="1"/>
</dbReference>
<dbReference type="InterPro" id="IPR000182">
    <property type="entry name" value="GNAT_dom"/>
</dbReference>
<dbReference type="SUPFAM" id="SSF55729">
    <property type="entry name" value="Acyl-CoA N-acyltransferases (Nat)"/>
    <property type="match status" value="1"/>
</dbReference>
<dbReference type="PROSITE" id="PS51186">
    <property type="entry name" value="GNAT"/>
    <property type="match status" value="1"/>
</dbReference>
<reference evidence="3" key="1">
    <citation type="submission" date="2020-10" db="EMBL/GenBank/DDBJ databases">
        <authorList>
            <person name="Kikuchi T."/>
        </authorList>
    </citation>
    <scope>NUCLEOTIDE SEQUENCE</scope>
    <source>
        <strain evidence="3">NKZ352</strain>
    </source>
</reference>
<organism evidence="3 4">
    <name type="scientific">Caenorhabditis auriculariae</name>
    <dbReference type="NCBI Taxonomy" id="2777116"/>
    <lineage>
        <taxon>Eukaryota</taxon>
        <taxon>Metazoa</taxon>
        <taxon>Ecdysozoa</taxon>
        <taxon>Nematoda</taxon>
        <taxon>Chromadorea</taxon>
        <taxon>Rhabditida</taxon>
        <taxon>Rhabditina</taxon>
        <taxon>Rhabditomorpha</taxon>
        <taxon>Rhabditoidea</taxon>
        <taxon>Rhabditidae</taxon>
        <taxon>Peloderinae</taxon>
        <taxon>Caenorhabditis</taxon>
    </lineage>
</organism>
<feature type="domain" description="N-acetyltransferase" evidence="2">
    <location>
        <begin position="162"/>
        <end position="344"/>
    </location>
</feature>
<protein>
    <recommendedName>
        <fullName evidence="2">N-acetyltransferase domain-containing protein</fullName>
    </recommendedName>
</protein>
<keyword evidence="4" id="KW-1185">Reference proteome</keyword>
<accession>A0A8S1H0V4</accession>
<dbReference type="Pfam" id="PF00583">
    <property type="entry name" value="Acetyltransf_1"/>
    <property type="match status" value="1"/>
</dbReference>
<dbReference type="GO" id="GO:0016747">
    <property type="term" value="F:acyltransferase activity, transferring groups other than amino-acyl groups"/>
    <property type="evidence" value="ECO:0007669"/>
    <property type="project" value="InterPro"/>
</dbReference>
<feature type="compositionally biased region" description="Polar residues" evidence="1">
    <location>
        <begin position="1"/>
        <end position="18"/>
    </location>
</feature>
<name>A0A8S1H0V4_9PELO</name>
<dbReference type="Proteomes" id="UP000835052">
    <property type="component" value="Unassembled WGS sequence"/>
</dbReference>
<dbReference type="CDD" id="cd04301">
    <property type="entry name" value="NAT_SF"/>
    <property type="match status" value="1"/>
</dbReference>
<proteinExistence type="predicted"/>
<evidence type="ECO:0000259" key="2">
    <source>
        <dbReference type="PROSITE" id="PS51186"/>
    </source>
</evidence>
<comment type="caution">
    <text evidence="3">The sequence shown here is derived from an EMBL/GenBank/DDBJ whole genome shotgun (WGS) entry which is preliminary data.</text>
</comment>
<dbReference type="EMBL" id="CAJGYM010000010">
    <property type="protein sequence ID" value="CAD6189409.1"/>
    <property type="molecule type" value="Genomic_DNA"/>
</dbReference>
<gene>
    <name evidence="3" type="ORF">CAUJ_LOCUS5328</name>
</gene>
<evidence type="ECO:0000256" key="1">
    <source>
        <dbReference type="SAM" id="MobiDB-lite"/>
    </source>
</evidence>
<sequence>MQQSPTAPIAETNGNGQDTAREAARRARGTRAQKVSSRQEQAYLSFHVHIDDVLADKALNFDKLRPESKSASCSMHAESSSFKILEIVERDADSNGTDSPSNDLFIQNKIDTSKCGDDVRVILTTTVSKFLTNSPNAEMILSQATESTSSQTVIRQPIEDQILVRPFNIEDFEPCISLLISSLNTFRSMSRVDAKKLLDNVTVDQVIDAAPYTVVATVQGSSVIVGLAGARMVHDDSIGSLMELRSLVVRPSFRNQEIAKMMVSALAHLGYELRLEQMVHNPQKEHGDALASYLCNRLDFVPVKDSALNNLFQGVVLARKFGLQYVDEHKEKKPSPIFSLKDFAIKLVNAPINTFSSPLDQLLSTGFISH</sequence>
<dbReference type="AlphaFoldDB" id="A0A8S1H0V4"/>
<dbReference type="InterPro" id="IPR016181">
    <property type="entry name" value="Acyl_CoA_acyltransferase"/>
</dbReference>
<evidence type="ECO:0000313" key="3">
    <source>
        <dbReference type="EMBL" id="CAD6189409.1"/>
    </source>
</evidence>